<dbReference type="InterPro" id="IPR004387">
    <property type="entry name" value="Pept_M50_Zn"/>
</dbReference>
<keyword evidence="8 11" id="KW-1133">Transmembrane helix</keyword>
<dbReference type="GO" id="GO:0004222">
    <property type="term" value="F:metalloendopeptidase activity"/>
    <property type="evidence" value="ECO:0007669"/>
    <property type="project" value="InterPro"/>
</dbReference>
<evidence type="ECO:0000256" key="3">
    <source>
        <dbReference type="ARBA" id="ARBA00007931"/>
    </source>
</evidence>
<name>A0A9D1ABF2_9FIRM</name>
<dbReference type="PROSITE" id="PS50106">
    <property type="entry name" value="PDZ"/>
    <property type="match status" value="1"/>
</dbReference>
<keyword evidence="10 11" id="KW-0472">Membrane</keyword>
<feature type="domain" description="PDZ" evidence="12">
    <location>
        <begin position="120"/>
        <end position="150"/>
    </location>
</feature>
<dbReference type="NCBIfam" id="TIGR00054">
    <property type="entry name" value="RIP metalloprotease RseP"/>
    <property type="match status" value="1"/>
</dbReference>
<dbReference type="GO" id="GO:0016020">
    <property type="term" value="C:membrane"/>
    <property type="evidence" value="ECO:0007669"/>
    <property type="project" value="UniProtKB-SubCell"/>
</dbReference>
<dbReference type="Gene3D" id="2.30.42.10">
    <property type="match status" value="1"/>
</dbReference>
<evidence type="ECO:0000256" key="9">
    <source>
        <dbReference type="ARBA" id="ARBA00023049"/>
    </source>
</evidence>
<evidence type="ECO:0000256" key="7">
    <source>
        <dbReference type="ARBA" id="ARBA00022833"/>
    </source>
</evidence>
<dbReference type="Pfam" id="PF17820">
    <property type="entry name" value="PDZ_6"/>
    <property type="match status" value="1"/>
</dbReference>
<keyword evidence="6 11" id="KW-0378">Hydrolase</keyword>
<sequence length="344" mass="37955">MKIIVALLVFSLIIIIHELGHFLLAKKNGITVIEFSLGMGPRLLSFQREGGTRYSLKLLPLGGSCLMMGEDGEEEGEGSFGTKSVWARIAVIAAGPLFNFLLAFVLAIFIIGNIGYDVPVILSVTEGSPAQEAGLQAGDRILKMNNKRIRLYRQLSDYGLYHPGETVTFQYEREGQVYETTITPAMTEEGYKFGIGGSVNYREKTNPIETLGYSAYEVYYWIDTTIQSLRLLVTGNVGLDDVSGPVGVVSVIGDTYEESQSDGAFYVWLNMMNIAILLSANLGVVNLLPIPALDGGRLVFLFLEAIRRKRISPELEARIHFTGLMLLMLLMLVVMFNDVGKIFS</sequence>
<evidence type="ECO:0000259" key="12">
    <source>
        <dbReference type="PROSITE" id="PS50106"/>
    </source>
</evidence>
<evidence type="ECO:0000256" key="10">
    <source>
        <dbReference type="ARBA" id="ARBA00023136"/>
    </source>
</evidence>
<keyword evidence="5 11" id="KW-0812">Transmembrane</keyword>
<dbReference type="AlphaFoldDB" id="A0A9D1ABF2"/>
<evidence type="ECO:0000256" key="5">
    <source>
        <dbReference type="ARBA" id="ARBA00022692"/>
    </source>
</evidence>
<keyword evidence="4" id="KW-0645">Protease</keyword>
<dbReference type="EC" id="3.4.24.-" evidence="11"/>
<comment type="similarity">
    <text evidence="3 11">Belongs to the peptidase M50B family.</text>
</comment>
<keyword evidence="9 11" id="KW-0482">Metalloprotease</keyword>
<dbReference type="Proteomes" id="UP000886757">
    <property type="component" value="Unassembled WGS sequence"/>
</dbReference>
<dbReference type="Pfam" id="PF02163">
    <property type="entry name" value="Peptidase_M50"/>
    <property type="match status" value="1"/>
</dbReference>
<comment type="caution">
    <text evidence="13">The sequence shown here is derived from an EMBL/GenBank/DDBJ whole genome shotgun (WGS) entry which is preliminary data.</text>
</comment>
<evidence type="ECO:0000313" key="13">
    <source>
        <dbReference type="EMBL" id="HIR12859.1"/>
    </source>
</evidence>
<evidence type="ECO:0000256" key="6">
    <source>
        <dbReference type="ARBA" id="ARBA00022801"/>
    </source>
</evidence>
<dbReference type="GO" id="GO:0046872">
    <property type="term" value="F:metal ion binding"/>
    <property type="evidence" value="ECO:0007669"/>
    <property type="project" value="UniProtKB-KW"/>
</dbReference>
<dbReference type="InterPro" id="IPR041489">
    <property type="entry name" value="PDZ_6"/>
</dbReference>
<dbReference type="EMBL" id="DVGK01000038">
    <property type="protein sequence ID" value="HIR12859.1"/>
    <property type="molecule type" value="Genomic_DNA"/>
</dbReference>
<evidence type="ECO:0000256" key="11">
    <source>
        <dbReference type="RuleBase" id="RU362031"/>
    </source>
</evidence>
<reference evidence="13" key="1">
    <citation type="submission" date="2020-10" db="EMBL/GenBank/DDBJ databases">
        <authorList>
            <person name="Gilroy R."/>
        </authorList>
    </citation>
    <scope>NUCLEOTIDE SEQUENCE</scope>
    <source>
        <strain evidence="13">ChiSjej4B22-8148</strain>
    </source>
</reference>
<feature type="transmembrane region" description="Helical" evidence="11">
    <location>
        <begin position="85"/>
        <end position="111"/>
    </location>
</feature>
<dbReference type="GO" id="GO:0006508">
    <property type="term" value="P:proteolysis"/>
    <property type="evidence" value="ECO:0007669"/>
    <property type="project" value="UniProtKB-KW"/>
</dbReference>
<dbReference type="InterPro" id="IPR001478">
    <property type="entry name" value="PDZ"/>
</dbReference>
<keyword evidence="7 11" id="KW-0862">Zinc</keyword>
<dbReference type="InterPro" id="IPR008915">
    <property type="entry name" value="Peptidase_M50"/>
</dbReference>
<dbReference type="PANTHER" id="PTHR42837">
    <property type="entry name" value="REGULATOR OF SIGMA-E PROTEASE RSEP"/>
    <property type="match status" value="1"/>
</dbReference>
<dbReference type="SUPFAM" id="SSF50156">
    <property type="entry name" value="PDZ domain-like"/>
    <property type="match status" value="1"/>
</dbReference>
<evidence type="ECO:0000313" key="14">
    <source>
        <dbReference type="Proteomes" id="UP000886757"/>
    </source>
</evidence>
<comment type="subcellular location">
    <subcellularLocation>
        <location evidence="2">Membrane</location>
        <topology evidence="2">Multi-pass membrane protein</topology>
    </subcellularLocation>
</comment>
<gene>
    <name evidence="13" type="primary">rseP</name>
    <name evidence="13" type="ORF">IAB31_02915</name>
</gene>
<evidence type="ECO:0000256" key="8">
    <source>
        <dbReference type="ARBA" id="ARBA00022989"/>
    </source>
</evidence>
<dbReference type="SMART" id="SM00228">
    <property type="entry name" value="PDZ"/>
    <property type="match status" value="1"/>
</dbReference>
<proteinExistence type="inferred from homology"/>
<keyword evidence="11" id="KW-0479">Metal-binding</keyword>
<feature type="transmembrane region" description="Helical" evidence="11">
    <location>
        <begin position="318"/>
        <end position="336"/>
    </location>
</feature>
<comment type="cofactor">
    <cofactor evidence="1 11">
        <name>Zn(2+)</name>
        <dbReference type="ChEBI" id="CHEBI:29105"/>
    </cofactor>
</comment>
<dbReference type="InterPro" id="IPR036034">
    <property type="entry name" value="PDZ_sf"/>
</dbReference>
<dbReference type="PANTHER" id="PTHR42837:SF2">
    <property type="entry name" value="MEMBRANE METALLOPROTEASE ARASP2, CHLOROPLASTIC-RELATED"/>
    <property type="match status" value="1"/>
</dbReference>
<dbReference type="CDD" id="cd06163">
    <property type="entry name" value="S2P-M50_PDZ_RseP-like"/>
    <property type="match status" value="1"/>
</dbReference>
<protein>
    <recommendedName>
        <fullName evidence="11">Zinc metalloprotease</fullName>
        <ecNumber evidence="11">3.4.24.-</ecNumber>
    </recommendedName>
</protein>
<evidence type="ECO:0000256" key="4">
    <source>
        <dbReference type="ARBA" id="ARBA00022670"/>
    </source>
</evidence>
<organism evidence="13 14">
    <name type="scientific">Candidatus Choladousia intestinavium</name>
    <dbReference type="NCBI Taxonomy" id="2840727"/>
    <lineage>
        <taxon>Bacteria</taxon>
        <taxon>Bacillati</taxon>
        <taxon>Bacillota</taxon>
        <taxon>Clostridia</taxon>
        <taxon>Lachnospirales</taxon>
        <taxon>Lachnospiraceae</taxon>
        <taxon>Lachnospiraceae incertae sedis</taxon>
        <taxon>Candidatus Choladousia</taxon>
    </lineage>
</organism>
<dbReference type="CDD" id="cd23081">
    <property type="entry name" value="cpPDZ_EcRseP-like"/>
    <property type="match status" value="1"/>
</dbReference>
<reference evidence="13" key="2">
    <citation type="journal article" date="2021" name="PeerJ">
        <title>Extensive microbial diversity within the chicken gut microbiome revealed by metagenomics and culture.</title>
        <authorList>
            <person name="Gilroy R."/>
            <person name="Ravi A."/>
            <person name="Getino M."/>
            <person name="Pursley I."/>
            <person name="Horton D.L."/>
            <person name="Alikhan N.F."/>
            <person name="Baker D."/>
            <person name="Gharbi K."/>
            <person name="Hall N."/>
            <person name="Watson M."/>
            <person name="Adriaenssens E.M."/>
            <person name="Foster-Nyarko E."/>
            <person name="Jarju S."/>
            <person name="Secka A."/>
            <person name="Antonio M."/>
            <person name="Oren A."/>
            <person name="Chaudhuri R.R."/>
            <person name="La Ragione R."/>
            <person name="Hildebrand F."/>
            <person name="Pallen M.J."/>
        </authorList>
    </citation>
    <scope>NUCLEOTIDE SEQUENCE</scope>
    <source>
        <strain evidence="13">ChiSjej4B22-8148</strain>
    </source>
</reference>
<evidence type="ECO:0000256" key="2">
    <source>
        <dbReference type="ARBA" id="ARBA00004141"/>
    </source>
</evidence>
<accession>A0A9D1ABF2</accession>
<evidence type="ECO:0000256" key="1">
    <source>
        <dbReference type="ARBA" id="ARBA00001947"/>
    </source>
</evidence>